<keyword evidence="6 12" id="KW-0347">Helicase</keyword>
<evidence type="ECO:0000256" key="3">
    <source>
        <dbReference type="ARBA" id="ARBA00022723"/>
    </source>
</evidence>
<dbReference type="EMBL" id="QRUP01000002">
    <property type="protein sequence ID" value="RGR76287.1"/>
    <property type="molecule type" value="Genomic_DNA"/>
</dbReference>
<evidence type="ECO:0000256" key="4">
    <source>
        <dbReference type="ARBA" id="ARBA00022741"/>
    </source>
</evidence>
<dbReference type="InterPro" id="IPR027417">
    <property type="entry name" value="P-loop_NTPase"/>
</dbReference>
<dbReference type="HAMAP" id="MF_00983">
    <property type="entry name" value="PriA"/>
    <property type="match status" value="1"/>
</dbReference>
<dbReference type="AlphaFoldDB" id="A0A412G608"/>
<keyword evidence="8 12" id="KW-0067">ATP-binding</keyword>
<evidence type="ECO:0000256" key="10">
    <source>
        <dbReference type="ARBA" id="ARBA00023235"/>
    </source>
</evidence>
<dbReference type="GO" id="GO:0005524">
    <property type="term" value="F:ATP binding"/>
    <property type="evidence" value="ECO:0007669"/>
    <property type="project" value="UniProtKB-UniRule"/>
</dbReference>
<evidence type="ECO:0000313" key="15">
    <source>
        <dbReference type="EMBL" id="RGR76287.1"/>
    </source>
</evidence>
<dbReference type="GO" id="GO:0006270">
    <property type="term" value="P:DNA replication initiation"/>
    <property type="evidence" value="ECO:0007669"/>
    <property type="project" value="TreeGrafter"/>
</dbReference>
<dbReference type="Proteomes" id="UP000284178">
    <property type="component" value="Unassembled WGS sequence"/>
</dbReference>
<dbReference type="SUPFAM" id="SSF52540">
    <property type="entry name" value="P-loop containing nucleoside triphosphate hydrolases"/>
    <property type="match status" value="1"/>
</dbReference>
<feature type="binding site" evidence="12">
    <location>
        <position position="442"/>
    </location>
    <ligand>
        <name>Zn(2+)</name>
        <dbReference type="ChEBI" id="CHEBI:29105"/>
        <label>2</label>
    </ligand>
</feature>
<feature type="domain" description="Helicase ATP-binding" evidence="13">
    <location>
        <begin position="207"/>
        <end position="373"/>
    </location>
</feature>
<dbReference type="InterPro" id="IPR041222">
    <property type="entry name" value="PriA_3primeBD"/>
</dbReference>
<dbReference type="GeneID" id="83014324"/>
<dbReference type="CDD" id="cd18804">
    <property type="entry name" value="SF2_C_priA"/>
    <property type="match status" value="1"/>
</dbReference>
<dbReference type="GO" id="GO:0006310">
    <property type="term" value="P:DNA recombination"/>
    <property type="evidence" value="ECO:0007669"/>
    <property type="project" value="InterPro"/>
</dbReference>
<dbReference type="Pfam" id="PF17764">
    <property type="entry name" value="PriA_3primeBD"/>
    <property type="match status" value="1"/>
</dbReference>
<dbReference type="RefSeq" id="WP_117893351.1">
    <property type="nucleotide sequence ID" value="NZ_CABJCV010000002.1"/>
</dbReference>
<dbReference type="CDD" id="cd17929">
    <property type="entry name" value="DEXHc_priA"/>
    <property type="match status" value="1"/>
</dbReference>
<evidence type="ECO:0000256" key="11">
    <source>
        <dbReference type="ARBA" id="ARBA00048988"/>
    </source>
</evidence>
<dbReference type="GO" id="GO:0006302">
    <property type="term" value="P:double-strand break repair"/>
    <property type="evidence" value="ECO:0007669"/>
    <property type="project" value="InterPro"/>
</dbReference>
<dbReference type="Gene3D" id="3.40.50.300">
    <property type="entry name" value="P-loop containing nucleotide triphosphate hydrolases"/>
    <property type="match status" value="2"/>
</dbReference>
<evidence type="ECO:0000313" key="16">
    <source>
        <dbReference type="Proteomes" id="UP000284178"/>
    </source>
</evidence>
<evidence type="ECO:0000256" key="6">
    <source>
        <dbReference type="ARBA" id="ARBA00022806"/>
    </source>
</evidence>
<dbReference type="Pfam" id="PF00270">
    <property type="entry name" value="DEAD"/>
    <property type="match status" value="1"/>
</dbReference>
<dbReference type="Pfam" id="PF00271">
    <property type="entry name" value="Helicase_C"/>
    <property type="match status" value="1"/>
</dbReference>
<keyword evidence="7 12" id="KW-0862">Zinc</keyword>
<comment type="cofactor">
    <cofactor evidence="12">
        <name>Zn(2+)</name>
        <dbReference type="ChEBI" id="CHEBI:29105"/>
    </cofactor>
    <text evidence="12">Binds 2 zinc ions per subunit.</text>
</comment>
<dbReference type="InterPro" id="IPR040498">
    <property type="entry name" value="PriA_CRR"/>
</dbReference>
<dbReference type="GO" id="GO:0016887">
    <property type="term" value="F:ATP hydrolysis activity"/>
    <property type="evidence" value="ECO:0007669"/>
    <property type="project" value="RHEA"/>
</dbReference>
<evidence type="ECO:0000256" key="9">
    <source>
        <dbReference type="ARBA" id="ARBA00023125"/>
    </source>
</evidence>
<gene>
    <name evidence="12 15" type="primary">priA</name>
    <name evidence="15" type="ORF">DWY25_02730</name>
</gene>
<dbReference type="Pfam" id="PF18319">
    <property type="entry name" value="Zn_ribbon_PriA"/>
    <property type="match status" value="1"/>
</dbReference>
<dbReference type="SMART" id="SM00490">
    <property type="entry name" value="HELICc"/>
    <property type="match status" value="1"/>
</dbReference>
<comment type="function">
    <text evidence="12">Initiates the restart of stalled replication forks, which reloads the replicative helicase on sites other than the origin of replication. Recognizes and binds to abandoned replication forks and remodels them to uncover a helicase loading site. Promotes assembly of the primosome at these replication forks.</text>
</comment>
<keyword evidence="16" id="KW-1185">Reference proteome</keyword>
<name>A0A412G608_9FIRM</name>
<dbReference type="GO" id="GO:1990077">
    <property type="term" value="C:primosome complex"/>
    <property type="evidence" value="ECO:0007669"/>
    <property type="project" value="UniProtKB-UniRule"/>
</dbReference>
<proteinExistence type="inferred from homology"/>
<dbReference type="PROSITE" id="PS51194">
    <property type="entry name" value="HELICASE_CTER"/>
    <property type="match status" value="1"/>
</dbReference>
<dbReference type="InterPro" id="IPR001650">
    <property type="entry name" value="Helicase_C-like"/>
</dbReference>
<dbReference type="InterPro" id="IPR011545">
    <property type="entry name" value="DEAD/DEAH_box_helicase_dom"/>
</dbReference>
<evidence type="ECO:0000259" key="14">
    <source>
        <dbReference type="PROSITE" id="PS51194"/>
    </source>
</evidence>
<feature type="binding site" evidence="12">
    <location>
        <position position="460"/>
    </location>
    <ligand>
        <name>Zn(2+)</name>
        <dbReference type="ChEBI" id="CHEBI:29105"/>
        <label>2</label>
    </ligand>
</feature>
<evidence type="ECO:0000256" key="12">
    <source>
        <dbReference type="HAMAP-Rule" id="MF_00983"/>
    </source>
</evidence>
<evidence type="ECO:0000256" key="1">
    <source>
        <dbReference type="ARBA" id="ARBA00022515"/>
    </source>
</evidence>
<keyword evidence="1 12" id="KW-0639">Primosome</keyword>
<reference evidence="15 16" key="1">
    <citation type="submission" date="2018-08" db="EMBL/GenBank/DDBJ databases">
        <title>A genome reference for cultivated species of the human gut microbiota.</title>
        <authorList>
            <person name="Zou Y."/>
            <person name="Xue W."/>
            <person name="Luo G."/>
        </authorList>
    </citation>
    <scope>NUCLEOTIDE SEQUENCE [LARGE SCALE GENOMIC DNA]</scope>
    <source>
        <strain evidence="15 16">AF24-29</strain>
    </source>
</reference>
<dbReference type="InterPro" id="IPR014001">
    <property type="entry name" value="Helicase_ATP-bd"/>
</dbReference>
<dbReference type="GO" id="GO:0003677">
    <property type="term" value="F:DNA binding"/>
    <property type="evidence" value="ECO:0007669"/>
    <property type="project" value="UniProtKB-UniRule"/>
</dbReference>
<dbReference type="GO" id="GO:0006269">
    <property type="term" value="P:DNA replication, synthesis of primer"/>
    <property type="evidence" value="ECO:0007669"/>
    <property type="project" value="UniProtKB-KW"/>
</dbReference>
<dbReference type="InterPro" id="IPR042115">
    <property type="entry name" value="PriA_3primeBD_sf"/>
</dbReference>
<dbReference type="Gene3D" id="3.40.1440.60">
    <property type="entry name" value="PriA, 3(prime) DNA-binding domain"/>
    <property type="match status" value="1"/>
</dbReference>
<feature type="binding site" evidence="12">
    <location>
        <position position="445"/>
    </location>
    <ligand>
        <name>Zn(2+)</name>
        <dbReference type="ChEBI" id="CHEBI:29105"/>
        <label>2</label>
    </ligand>
</feature>
<feature type="domain" description="Helicase C-terminal" evidence="14">
    <location>
        <begin position="468"/>
        <end position="642"/>
    </location>
</feature>
<dbReference type="PANTHER" id="PTHR30580">
    <property type="entry name" value="PRIMOSOMAL PROTEIN N"/>
    <property type="match status" value="1"/>
</dbReference>
<evidence type="ECO:0000259" key="13">
    <source>
        <dbReference type="PROSITE" id="PS51192"/>
    </source>
</evidence>
<feature type="binding site" evidence="12">
    <location>
        <position position="463"/>
    </location>
    <ligand>
        <name>Zn(2+)</name>
        <dbReference type="ChEBI" id="CHEBI:29105"/>
        <label>2</label>
    </ligand>
</feature>
<organism evidence="15 16">
    <name type="scientific">Holdemania filiformis</name>
    <dbReference type="NCBI Taxonomy" id="61171"/>
    <lineage>
        <taxon>Bacteria</taxon>
        <taxon>Bacillati</taxon>
        <taxon>Bacillota</taxon>
        <taxon>Erysipelotrichia</taxon>
        <taxon>Erysipelotrichales</taxon>
        <taxon>Erysipelotrichaceae</taxon>
        <taxon>Holdemania</taxon>
    </lineage>
</organism>
<accession>A0A412G608</accession>
<dbReference type="Pfam" id="PF18074">
    <property type="entry name" value="PriA_C"/>
    <property type="match status" value="1"/>
</dbReference>
<sequence length="722" mass="81164">MRIAKVWIEHPVLQLDQVFSYDALQLPAEKGKRVSVDFNGRQIVGFVDAVTEVDDGQPETQVNGRPLKPLLSVLDENALITPELFELAKWMAEDTLSPVISCFQAMLPSKLKPKSSNQKIKMEQIAVYVGEHPLLTPRQKEVLGWLRTEGPTVLAQWRKQSPAITRTLEKLGCVRLDSRTVKAREEQVGQAEAFLPLNADQKRVVQEIQTSTQDVILLHGVTGSGKTEVYLHLARQVLDAGQQVLILVPEISLTPQMVARVKGRFQNDVAIYHSALNNQQKYEQYCRVFEKQASIVVGTRSAVFMPFDHLGLIILDEEHDSSYKQDSLPQYHCRDIAIHRARHFGCKVILGSATPSLESYARALKGVYGLAELKERVNRQLPVCTVVDMKNQNRAQSGILSDVLRQKIADRIKRGEQAILLLNRRGYSPLIKCGQCGETLQCPHCDVALSYHKSIQKMKCHLCGSEFPLVTVCPKCGSRTFAAPGYGTQKLEEEVARLFPQARVLRMDADTTSRKEAHQKLLEQFGRHEADILVGTQMIAKGLDFPQVTLVGILNADAGTARPDFRSVEMTFDLIMQAAGRSGRSQTPGEVVIQAFDPNHFAVVAGSRQDYQSFFYQEMQYRHLGGYPPYTYLIALTFSDVRPDRPKQSAQDVAQALRQSSLFKVLGPSDLFKLQDRYRSRLVLKGKNLDQMKAALAQVLQEYRRQRSQAHLSIDVNPLILE</sequence>
<dbReference type="NCBIfam" id="TIGR00595">
    <property type="entry name" value="priA"/>
    <property type="match status" value="1"/>
</dbReference>
<comment type="similarity">
    <text evidence="12">Belongs to the helicase family. PriA subfamily.</text>
</comment>
<comment type="catalytic activity">
    <reaction evidence="11 12">
        <text>ATP + H2O = ADP + phosphate + H(+)</text>
        <dbReference type="Rhea" id="RHEA:13065"/>
        <dbReference type="ChEBI" id="CHEBI:15377"/>
        <dbReference type="ChEBI" id="CHEBI:15378"/>
        <dbReference type="ChEBI" id="CHEBI:30616"/>
        <dbReference type="ChEBI" id="CHEBI:43474"/>
        <dbReference type="ChEBI" id="CHEBI:456216"/>
        <dbReference type="EC" id="5.6.2.4"/>
    </reaction>
</comment>
<dbReference type="GO" id="GO:0043138">
    <property type="term" value="F:3'-5' DNA helicase activity"/>
    <property type="evidence" value="ECO:0007669"/>
    <property type="project" value="UniProtKB-EC"/>
</dbReference>
<keyword evidence="9 12" id="KW-0238">DNA-binding</keyword>
<dbReference type="EC" id="5.6.2.4" evidence="12"/>
<evidence type="ECO:0000256" key="2">
    <source>
        <dbReference type="ARBA" id="ARBA00022705"/>
    </source>
</evidence>
<dbReference type="InterPro" id="IPR041236">
    <property type="entry name" value="PriA_C"/>
</dbReference>
<protein>
    <recommendedName>
        <fullName evidence="12">Replication restart protein PriA</fullName>
    </recommendedName>
    <alternativeName>
        <fullName evidence="12">ATP-dependent DNA helicase PriA</fullName>
        <ecNumber evidence="12">5.6.2.4</ecNumber>
    </alternativeName>
    <alternativeName>
        <fullName evidence="12">DNA 3'-5' helicase PriA</fullName>
    </alternativeName>
</protein>
<feature type="binding site" evidence="12">
    <location>
        <position position="473"/>
    </location>
    <ligand>
        <name>Zn(2+)</name>
        <dbReference type="ChEBI" id="CHEBI:29105"/>
        <label>1</label>
    </ligand>
</feature>
<comment type="subunit">
    <text evidence="12">Component of the replication restart primosome.</text>
</comment>
<evidence type="ECO:0000256" key="5">
    <source>
        <dbReference type="ARBA" id="ARBA00022801"/>
    </source>
</evidence>
<dbReference type="GO" id="GO:0008270">
    <property type="term" value="F:zinc ion binding"/>
    <property type="evidence" value="ECO:0007669"/>
    <property type="project" value="UniProtKB-UniRule"/>
</dbReference>
<evidence type="ECO:0000256" key="8">
    <source>
        <dbReference type="ARBA" id="ARBA00022840"/>
    </source>
</evidence>
<keyword evidence="2 12" id="KW-0235">DNA replication</keyword>
<evidence type="ECO:0000256" key="7">
    <source>
        <dbReference type="ARBA" id="ARBA00022833"/>
    </source>
</evidence>
<dbReference type="PROSITE" id="PS51192">
    <property type="entry name" value="HELICASE_ATP_BIND_1"/>
    <property type="match status" value="1"/>
</dbReference>
<dbReference type="InterPro" id="IPR005259">
    <property type="entry name" value="PriA"/>
</dbReference>
<dbReference type="FunFam" id="3.40.50.300:FF:000489">
    <property type="entry name" value="Primosome assembly protein PriA"/>
    <property type="match status" value="1"/>
</dbReference>
<feature type="binding site" evidence="12">
    <location>
        <position position="433"/>
    </location>
    <ligand>
        <name>Zn(2+)</name>
        <dbReference type="ChEBI" id="CHEBI:29105"/>
        <label>1</label>
    </ligand>
</feature>
<keyword evidence="5 12" id="KW-0378">Hydrolase</keyword>
<comment type="caution">
    <text evidence="15">The sequence shown here is derived from an EMBL/GenBank/DDBJ whole genome shotgun (WGS) entry which is preliminary data.</text>
</comment>
<feature type="binding site" evidence="12">
    <location>
        <position position="436"/>
    </location>
    <ligand>
        <name>Zn(2+)</name>
        <dbReference type="ChEBI" id="CHEBI:29105"/>
        <label>1</label>
    </ligand>
</feature>
<dbReference type="SMART" id="SM00487">
    <property type="entry name" value="DEXDc"/>
    <property type="match status" value="1"/>
</dbReference>
<keyword evidence="10 12" id="KW-0413">Isomerase</keyword>
<keyword evidence="4 12" id="KW-0547">Nucleotide-binding</keyword>
<keyword evidence="3 12" id="KW-0479">Metal-binding</keyword>
<dbReference type="PANTHER" id="PTHR30580:SF0">
    <property type="entry name" value="PRIMOSOMAL PROTEIN N"/>
    <property type="match status" value="1"/>
</dbReference>
<comment type="catalytic activity">
    <reaction evidence="12">
        <text>Couples ATP hydrolysis with the unwinding of duplex DNA by translocating in the 3'-5' direction.</text>
        <dbReference type="EC" id="5.6.2.4"/>
    </reaction>
</comment>
<feature type="binding site" evidence="12">
    <location>
        <position position="476"/>
    </location>
    <ligand>
        <name>Zn(2+)</name>
        <dbReference type="ChEBI" id="CHEBI:29105"/>
        <label>1</label>
    </ligand>
</feature>